<name>E6PJH2_9ZZZZ</name>
<accession>E6PJH2</accession>
<reference evidence="1" key="1">
    <citation type="submission" date="2009-10" db="EMBL/GenBank/DDBJ databases">
        <title>Diversity of trophic interactions inside an arsenic-rich microbial ecosystem.</title>
        <authorList>
            <person name="Bertin P.N."/>
            <person name="Heinrich-Salmeron A."/>
            <person name="Pelletier E."/>
            <person name="Goulhen-Chollet F."/>
            <person name="Arsene-Ploetze F."/>
            <person name="Gallien S."/>
            <person name="Calteau A."/>
            <person name="Vallenet D."/>
            <person name="Casiot C."/>
            <person name="Chane-Woon-Ming B."/>
            <person name="Giloteaux L."/>
            <person name="Barakat M."/>
            <person name="Bonnefoy V."/>
            <person name="Bruneel O."/>
            <person name="Chandler M."/>
            <person name="Cleiss J."/>
            <person name="Duran R."/>
            <person name="Elbaz-Poulichet F."/>
            <person name="Fonknechten N."/>
            <person name="Lauga B."/>
            <person name="Mornico D."/>
            <person name="Ortet P."/>
            <person name="Schaeffer C."/>
            <person name="Siguier P."/>
            <person name="Alexander Thil Smith A."/>
            <person name="Van Dorsselaer A."/>
            <person name="Weissenbach J."/>
            <person name="Medigue C."/>
            <person name="Le Paslier D."/>
        </authorList>
    </citation>
    <scope>NUCLEOTIDE SEQUENCE</scope>
</reference>
<evidence type="ECO:0000313" key="1">
    <source>
        <dbReference type="EMBL" id="CBH76593.1"/>
    </source>
</evidence>
<dbReference type="AlphaFoldDB" id="E6PJH2"/>
<sequence>MRLSKAYGSYLTPNAASRRLQQRLDGLRRMDWQVLAQVLDPAWGLQSVPHGDQGVILPTGHLANLLETSPARILSCVRRLQSLGILVAGTRAGRRLTWGLDAGFGVGLTARRLRHHRAVLRLWAQDEIEAPWRDPLTRDLLDGMNDIERALAAKAGPRLATLVAGFNRHPADTILHGAPAVNAPPVSRDTP</sequence>
<proteinExistence type="predicted"/>
<dbReference type="EMBL" id="CABL01000021">
    <property type="protein sequence ID" value="CBH76593.1"/>
    <property type="molecule type" value="Genomic_DNA"/>
</dbReference>
<comment type="caution">
    <text evidence="1">The sequence shown here is derived from an EMBL/GenBank/DDBJ whole genome shotgun (WGS) entry which is preliminary data.</text>
</comment>
<organism evidence="1">
    <name type="scientific">mine drainage metagenome</name>
    <dbReference type="NCBI Taxonomy" id="410659"/>
    <lineage>
        <taxon>unclassified sequences</taxon>
        <taxon>metagenomes</taxon>
        <taxon>ecological metagenomes</taxon>
    </lineage>
</organism>
<protein>
    <submittedName>
        <fullName evidence="1">Uncharacterized protein</fullName>
    </submittedName>
</protein>
<gene>
    <name evidence="1" type="ORF">CARN1_2380</name>
</gene>